<feature type="domain" description="Phospholipid/glycerol acyltransferase" evidence="9">
    <location>
        <begin position="86"/>
        <end position="208"/>
    </location>
</feature>
<evidence type="ECO:0000256" key="1">
    <source>
        <dbReference type="ARBA" id="ARBA00001141"/>
    </source>
</evidence>
<gene>
    <name evidence="10" type="ORF">CSSPTR1EN2_LOCUS17037</name>
</gene>
<evidence type="ECO:0000259" key="9">
    <source>
        <dbReference type="SMART" id="SM00563"/>
    </source>
</evidence>
<evidence type="ECO:0000256" key="4">
    <source>
        <dbReference type="ARBA" id="ARBA00013211"/>
    </source>
</evidence>
<dbReference type="Pfam" id="PF01553">
    <property type="entry name" value="Acyltransferase"/>
    <property type="match status" value="1"/>
</dbReference>
<comment type="similarity">
    <text evidence="3">Belongs to the 1-acyl-sn-glycerol-3-phosphate acyltransferase family.</text>
</comment>
<dbReference type="PANTHER" id="PTHR10983:SF24">
    <property type="entry name" value="1-ACYLGLYCEROL-3-PHOSPHATE O-ACYLTRANSFERASE 3, ISOFORM E-RELATED"/>
    <property type="match status" value="1"/>
</dbReference>
<dbReference type="EMBL" id="OZ019896">
    <property type="protein sequence ID" value="CAK9223849.1"/>
    <property type="molecule type" value="Genomic_DNA"/>
</dbReference>
<keyword evidence="6" id="KW-0012">Acyltransferase</keyword>
<reference evidence="10" key="1">
    <citation type="submission" date="2024-02" db="EMBL/GenBank/DDBJ databases">
        <authorList>
            <consortium name="ELIXIR-Norway"/>
            <consortium name="Elixir Norway"/>
        </authorList>
    </citation>
    <scope>NUCLEOTIDE SEQUENCE</scope>
</reference>
<comment type="catalytic activity">
    <reaction evidence="1">
        <text>a 1-acyl-sn-glycero-3-phosphate + an acyl-CoA = a 1,2-diacyl-sn-glycero-3-phosphate + CoA</text>
        <dbReference type="Rhea" id="RHEA:19709"/>
        <dbReference type="ChEBI" id="CHEBI:57287"/>
        <dbReference type="ChEBI" id="CHEBI:57970"/>
        <dbReference type="ChEBI" id="CHEBI:58342"/>
        <dbReference type="ChEBI" id="CHEBI:58608"/>
        <dbReference type="EC" id="2.3.1.51"/>
    </reaction>
</comment>
<dbReference type="PANTHER" id="PTHR10983">
    <property type="entry name" value="1-ACYLGLYCEROL-3-PHOSPHATE ACYLTRANSFERASE-RELATED"/>
    <property type="match status" value="1"/>
</dbReference>
<evidence type="ECO:0000256" key="5">
    <source>
        <dbReference type="ARBA" id="ARBA00022679"/>
    </source>
</evidence>
<organism evidence="10 11">
    <name type="scientific">Sphagnum troendelagicum</name>
    <dbReference type="NCBI Taxonomy" id="128251"/>
    <lineage>
        <taxon>Eukaryota</taxon>
        <taxon>Viridiplantae</taxon>
        <taxon>Streptophyta</taxon>
        <taxon>Embryophyta</taxon>
        <taxon>Bryophyta</taxon>
        <taxon>Sphagnophytina</taxon>
        <taxon>Sphagnopsida</taxon>
        <taxon>Sphagnales</taxon>
        <taxon>Sphagnaceae</taxon>
        <taxon>Sphagnum</taxon>
    </lineage>
</organism>
<sequence length="383" mass="43578">MEGGFTFIALPLGLMFFSSGFFINILQLLATLFVLPVSRRAFRITNMIMMETLWSQLIWLVDWWSGVQVRIYTDAETWQQMGKEHALVISNHRSDIDWLVGWIIAQRRGCLGGTRAVMKQSTQYLPIIGWSMWFSEYVFLARNWAKDEQTLKTAFQRMEGFPRVLWVALFVEGTRFTKAKLSGAQEFARSHGMRVPHNVLVPRTKGFVSAVQNLRGFTPAVYDITVAISKDLPAPTMLRLFKGLPSVVHVHARRIPMTELPTSEDELATWCHEAFATKDDLLDKHEKENTFGENLYIPVQRPLLPLFIVIGWAILLLTASWWLLRPLLATPRGIAWIVGVLLLVIICIQVLVMSSQSERSSNPAARKSKAVKEAPMPPQQKEG</sequence>
<dbReference type="EC" id="2.3.1.51" evidence="4"/>
<evidence type="ECO:0000256" key="2">
    <source>
        <dbReference type="ARBA" id="ARBA00004728"/>
    </source>
</evidence>
<dbReference type="SUPFAM" id="SSF69593">
    <property type="entry name" value="Glycerol-3-phosphate (1)-acyltransferase"/>
    <property type="match status" value="1"/>
</dbReference>
<keyword evidence="8" id="KW-0472">Membrane</keyword>
<feature type="transmembrane region" description="Helical" evidence="8">
    <location>
        <begin position="334"/>
        <end position="352"/>
    </location>
</feature>
<proteinExistence type="inferred from homology"/>
<keyword evidence="5" id="KW-0808">Transferase</keyword>
<dbReference type="SMART" id="SM00563">
    <property type="entry name" value="PlsC"/>
    <property type="match status" value="1"/>
</dbReference>
<keyword evidence="8" id="KW-0812">Transmembrane</keyword>
<feature type="transmembrane region" description="Helical" evidence="8">
    <location>
        <begin position="12"/>
        <end position="35"/>
    </location>
</feature>
<evidence type="ECO:0000256" key="7">
    <source>
        <dbReference type="SAM" id="MobiDB-lite"/>
    </source>
</evidence>
<feature type="region of interest" description="Disordered" evidence="7">
    <location>
        <begin position="357"/>
        <end position="383"/>
    </location>
</feature>
<evidence type="ECO:0000256" key="6">
    <source>
        <dbReference type="ARBA" id="ARBA00023315"/>
    </source>
</evidence>
<dbReference type="InterPro" id="IPR032098">
    <property type="entry name" value="Acyltransf_C"/>
</dbReference>
<dbReference type="InterPro" id="IPR002123">
    <property type="entry name" value="Plipid/glycerol_acylTrfase"/>
</dbReference>
<feature type="transmembrane region" description="Helical" evidence="8">
    <location>
        <begin position="303"/>
        <end position="322"/>
    </location>
</feature>
<keyword evidence="11" id="KW-1185">Reference proteome</keyword>
<dbReference type="Proteomes" id="UP001497512">
    <property type="component" value="Chromosome 4"/>
</dbReference>
<name>A0ABP0UMC6_9BRYO</name>
<evidence type="ECO:0000313" key="11">
    <source>
        <dbReference type="Proteomes" id="UP001497512"/>
    </source>
</evidence>
<accession>A0ABP0UMC6</accession>
<dbReference type="Pfam" id="PF16076">
    <property type="entry name" value="Acyltransf_C"/>
    <property type="match status" value="1"/>
</dbReference>
<keyword evidence="8" id="KW-1133">Transmembrane helix</keyword>
<protein>
    <recommendedName>
        <fullName evidence="4">1-acylglycerol-3-phosphate O-acyltransferase</fullName>
        <ecNumber evidence="4">2.3.1.51</ecNumber>
    </recommendedName>
</protein>
<evidence type="ECO:0000256" key="8">
    <source>
        <dbReference type="SAM" id="Phobius"/>
    </source>
</evidence>
<evidence type="ECO:0000313" key="10">
    <source>
        <dbReference type="EMBL" id="CAK9223849.1"/>
    </source>
</evidence>
<evidence type="ECO:0000256" key="3">
    <source>
        <dbReference type="ARBA" id="ARBA00008655"/>
    </source>
</evidence>
<dbReference type="CDD" id="cd07990">
    <property type="entry name" value="LPLAT_LCLAT1-like"/>
    <property type="match status" value="1"/>
</dbReference>
<comment type="pathway">
    <text evidence="2">Phospholipid metabolism; CDP-diacylglycerol biosynthesis; CDP-diacylglycerol from sn-glycerol 3-phosphate: step 2/3.</text>
</comment>